<keyword evidence="1" id="KW-0812">Transmembrane</keyword>
<organism evidence="2 3">
    <name type="scientific">Segatella hominis</name>
    <dbReference type="NCBI Taxonomy" id="2518605"/>
    <lineage>
        <taxon>Bacteria</taxon>
        <taxon>Pseudomonadati</taxon>
        <taxon>Bacteroidota</taxon>
        <taxon>Bacteroidia</taxon>
        <taxon>Bacteroidales</taxon>
        <taxon>Prevotellaceae</taxon>
        <taxon>Segatella</taxon>
    </lineage>
</organism>
<dbReference type="GeneID" id="302996634"/>
<keyword evidence="1" id="KW-0472">Membrane</keyword>
<feature type="transmembrane region" description="Helical" evidence="1">
    <location>
        <begin position="44"/>
        <end position="66"/>
    </location>
</feature>
<sequence length="202" mass="23684">MNYRWQETIKILIPGFYLTIGMLVCLLVADNPFANGLFLVAEKLSVYVLVLLLFVAFIVGFVNEVISGEIEYLMYRLGVPRPSLLILKNVFCRYCVYDISKLKEKLSIDHDERIDNEKAATCLRKAKQSIDMEICKELYYQSVLSRNLFIAHLIVSFLILIFVSFSFKILFFLFVLSVLLGWQWWKMNMVYVKNIFVEFLRS</sequence>
<accession>A0A4Y8UZN7</accession>
<keyword evidence="1" id="KW-1133">Transmembrane helix</keyword>
<evidence type="ECO:0000313" key="2">
    <source>
        <dbReference type="EMBL" id="TFH73892.1"/>
    </source>
</evidence>
<feature type="transmembrane region" description="Helical" evidence="1">
    <location>
        <begin position="143"/>
        <end position="163"/>
    </location>
</feature>
<dbReference type="Proteomes" id="UP000297872">
    <property type="component" value="Unassembled WGS sequence"/>
</dbReference>
<dbReference type="EMBL" id="SGVY01000063">
    <property type="protein sequence ID" value="TFH73892.1"/>
    <property type="molecule type" value="Genomic_DNA"/>
</dbReference>
<protein>
    <submittedName>
        <fullName evidence="2">Uncharacterized protein</fullName>
    </submittedName>
</protein>
<dbReference type="AlphaFoldDB" id="A0A4Y8UZN7"/>
<evidence type="ECO:0000256" key="1">
    <source>
        <dbReference type="SAM" id="Phobius"/>
    </source>
</evidence>
<name>A0A4Y8UZN7_9BACT</name>
<feature type="transmembrane region" description="Helical" evidence="1">
    <location>
        <begin position="12"/>
        <end position="29"/>
    </location>
</feature>
<evidence type="ECO:0000313" key="3">
    <source>
        <dbReference type="Proteomes" id="UP000297872"/>
    </source>
</evidence>
<reference evidence="2 3" key="1">
    <citation type="submission" date="2019-02" db="EMBL/GenBank/DDBJ databases">
        <title>Draft Genome Sequence of the Prevotella sp. BCRC 81118, Isolated from Human Feces.</title>
        <authorList>
            <person name="Huang C.-H."/>
        </authorList>
    </citation>
    <scope>NUCLEOTIDE SEQUENCE [LARGE SCALE GENOMIC DNA]</scope>
    <source>
        <strain evidence="2 3">BCRC 81118</strain>
    </source>
</reference>
<dbReference type="RefSeq" id="WP_134844480.1">
    <property type="nucleotide sequence ID" value="NZ_SGVY01000063.1"/>
</dbReference>
<comment type="caution">
    <text evidence="2">The sequence shown here is derived from an EMBL/GenBank/DDBJ whole genome shotgun (WGS) entry which is preliminary data.</text>
</comment>
<dbReference type="OrthoDB" id="9901796at2"/>
<gene>
    <name evidence="2" type="ORF">EXN75_15335</name>
</gene>
<proteinExistence type="predicted"/>
<keyword evidence="3" id="KW-1185">Reference proteome</keyword>